<reference evidence="1" key="1">
    <citation type="submission" date="2017-05" db="UniProtKB">
        <authorList>
            <consortium name="EnsemblMetazoa"/>
        </authorList>
    </citation>
    <scope>IDENTIFICATION</scope>
</reference>
<dbReference type="InParanoid" id="A0A1X7UWR6"/>
<dbReference type="EnsemblMetazoa" id="Aqu2.1.31817_001">
    <property type="protein sequence ID" value="Aqu2.1.31817_001"/>
    <property type="gene ID" value="Aqu2.1.31817"/>
</dbReference>
<sequence length="127" mass="15037">HVQDRVHALLEQRKRPHPLPPLRYLHNNRRTGGKEVDFIDSVLLSEMRQEEPSWINYRLEEDKIKKRTADEILEFLIDETVELQCLTRIQSNMLRPPYTRQHVASNICGHFDLQHVAYKIKVTTNVA</sequence>
<proteinExistence type="predicted"/>
<evidence type="ECO:0000313" key="1">
    <source>
        <dbReference type="EnsemblMetazoa" id="Aqu2.1.31817_001"/>
    </source>
</evidence>
<organism evidence="1">
    <name type="scientific">Amphimedon queenslandica</name>
    <name type="common">Sponge</name>
    <dbReference type="NCBI Taxonomy" id="400682"/>
    <lineage>
        <taxon>Eukaryota</taxon>
        <taxon>Metazoa</taxon>
        <taxon>Porifera</taxon>
        <taxon>Demospongiae</taxon>
        <taxon>Heteroscleromorpha</taxon>
        <taxon>Haplosclerida</taxon>
        <taxon>Niphatidae</taxon>
        <taxon>Amphimedon</taxon>
    </lineage>
</organism>
<name>A0A1X7UWR6_AMPQE</name>
<protein>
    <submittedName>
        <fullName evidence="1">Uncharacterized protein</fullName>
    </submittedName>
</protein>
<accession>A0A1X7UWR6</accession>
<dbReference type="AlphaFoldDB" id="A0A1X7UWR6"/>